<feature type="domain" description="BBS2 platform" evidence="11">
    <location>
        <begin position="589"/>
        <end position="671"/>
    </location>
</feature>
<dbReference type="InterPro" id="IPR055379">
    <property type="entry name" value="BBS2_pf_dom"/>
</dbReference>
<dbReference type="InterPro" id="IPR011047">
    <property type="entry name" value="Quinoprotein_ADH-like_sf"/>
</dbReference>
<proteinExistence type="predicted"/>
<name>A0ABP0L1N1_9DINO</name>
<reference evidence="14 15" key="1">
    <citation type="submission" date="2024-02" db="EMBL/GenBank/DDBJ databases">
        <authorList>
            <person name="Chen Y."/>
            <person name="Shah S."/>
            <person name="Dougan E. K."/>
            <person name="Thang M."/>
            <person name="Chan C."/>
        </authorList>
    </citation>
    <scope>NUCLEOTIDE SEQUENCE [LARGE SCALE GENOMIC DNA]</scope>
</reference>
<evidence type="ECO:0000259" key="8">
    <source>
        <dbReference type="Pfam" id="PF14781"/>
    </source>
</evidence>
<evidence type="ECO:0000256" key="4">
    <source>
        <dbReference type="ARBA" id="ARBA00023069"/>
    </source>
</evidence>
<keyword evidence="4" id="KW-0969">Cilium</keyword>
<accession>A0ABP0L1N1</accession>
<dbReference type="InterPro" id="IPR015943">
    <property type="entry name" value="WD40/YVTN_repeat-like_dom_sf"/>
</dbReference>
<feature type="domain" description="BBS2 GAE" evidence="9">
    <location>
        <begin position="480"/>
        <end position="571"/>
    </location>
</feature>
<dbReference type="Pfam" id="PF14782">
    <property type="entry name" value="BBS2_GAE"/>
    <property type="match status" value="1"/>
</dbReference>
<feature type="domain" description="Ciliary BBSome complex subunit 2 middle region" evidence="10">
    <location>
        <begin position="175"/>
        <end position="290"/>
    </location>
</feature>
<organism evidence="14 15">
    <name type="scientific">Durusdinium trenchii</name>
    <dbReference type="NCBI Taxonomy" id="1381693"/>
    <lineage>
        <taxon>Eukaryota</taxon>
        <taxon>Sar</taxon>
        <taxon>Alveolata</taxon>
        <taxon>Dinophyceae</taxon>
        <taxon>Suessiales</taxon>
        <taxon>Symbiodiniaceae</taxon>
        <taxon>Durusdinium</taxon>
    </lineage>
</organism>
<evidence type="ECO:0000259" key="13">
    <source>
        <dbReference type="Pfam" id="PF23353"/>
    </source>
</evidence>
<dbReference type="InterPro" id="IPR029333">
    <property type="entry name" value="BBS2_GAE_dom"/>
</dbReference>
<dbReference type="InterPro" id="IPR016616">
    <property type="entry name" value="Bardet-Biedl_syndrome_2_prot"/>
</dbReference>
<evidence type="ECO:0000256" key="2">
    <source>
        <dbReference type="ARBA" id="ARBA00004245"/>
    </source>
</evidence>
<dbReference type="Pfam" id="PF23350">
    <property type="entry name" value="BBS2_pf"/>
    <property type="match status" value="1"/>
</dbReference>
<sequence length="823" mass="89199">MLSRSFETALPAKAEPGLVCVGKFDGRTPALALATSGNRVLIHTSSGTGPRGAGGTETRELPPGLEDVSGVGDNVRFLNINRQITALAAAPLDKSDKAREMLLVGSESSLLAYDVHNNCDLFFVDITDCVHTLAFGLLPQCAEPLIFVGGNCSLQGFDGEGNEKFWTVIGGIASSLAFCDADRDGNSELVVGSDDFEIRAFQNEESAFEITETEGITHLCAMHPASADGGSVSRFAYGLKNGTIGIYDGQTRLWRVKSKERVLAMAAFDVDGDGVCELVTGWSDGKLEVRREDDGQVVHRLQLGSPIAALLTGDLRSIGSNELICCTQDGRIRGYETVDPSASSDATTDRFARMGAAMGGVVGGEESGFDGERTDALENQVNSEFAERDVMRALRNQPAGEDDRDETDRAFLDREEGALPSSQEELRDEALAALQEQLTLKRMELRSLNDSIRKAKAGNLESPAGAIPAGTQVKVSLRGNQEDRCLDLVCELNSSECAIQNVVVFELDAGVLPGECEMTPMVQQSHGTRATVQLRPLKNVATTLRVQTFVSARGSAEQLHVFEQEVELCKFATLRQVDGHVAAPQNELRGNVAFAIQDCSLEEVEEALGAAFDLPHTVRQPGAEDELFVHFVGLCDGQQLVIQSSQANQQHVRMKVECDTMELAAQIVQEVVAKQLGKDHLESAVDFPGDLRRLEGLMEQVTEMNSIRQRLSAEMADESNYIKSLVVKAEDARILGDITSITQTYQELTTLNVQLIGEYNKRSNNQENLLNTLKEVNQIIQWASLLRIGKPKAQVVSACRKAIKTSNLASMFHAITSMSAAQA</sequence>
<evidence type="ECO:0000259" key="11">
    <source>
        <dbReference type="Pfam" id="PF23350"/>
    </source>
</evidence>
<dbReference type="InterPro" id="IPR029430">
    <property type="entry name" value="BBS2_N"/>
</dbReference>
<comment type="subcellular location">
    <subcellularLocation>
        <location evidence="1">Cell projection</location>
        <location evidence="1">Cilium</location>
    </subcellularLocation>
    <subcellularLocation>
        <location evidence="2">Cytoplasm</location>
        <location evidence="2">Cytoskeleton</location>
    </subcellularLocation>
</comment>
<dbReference type="Pfam" id="PF23351">
    <property type="entry name" value="BBS2_CtH"/>
    <property type="match status" value="1"/>
</dbReference>
<keyword evidence="6" id="KW-0966">Cell projection</keyword>
<keyword evidence="3" id="KW-0963">Cytoplasm</keyword>
<dbReference type="PANTHER" id="PTHR32465:SF0">
    <property type="entry name" value="BARDET-BIEDL SYNDROME 2 PROTEIN"/>
    <property type="match status" value="1"/>
</dbReference>
<feature type="domain" description="BBS2 C-terminal helix bundle" evidence="12">
    <location>
        <begin position="790"/>
        <end position="815"/>
    </location>
</feature>
<evidence type="ECO:0000259" key="12">
    <source>
        <dbReference type="Pfam" id="PF23351"/>
    </source>
</evidence>
<dbReference type="EMBL" id="CAXAMM010014148">
    <property type="protein sequence ID" value="CAK9033061.1"/>
    <property type="molecule type" value="Genomic_DNA"/>
</dbReference>
<comment type="caution">
    <text evidence="14">The sequence shown here is derived from an EMBL/GenBank/DDBJ whole genome shotgun (WGS) entry which is preliminary data.</text>
</comment>
<evidence type="ECO:0000256" key="1">
    <source>
        <dbReference type="ARBA" id="ARBA00004138"/>
    </source>
</evidence>
<feature type="domain" description="BBS2 hairpin" evidence="13">
    <location>
        <begin position="688"/>
        <end position="784"/>
    </location>
</feature>
<evidence type="ECO:0000256" key="5">
    <source>
        <dbReference type="ARBA" id="ARBA00023212"/>
    </source>
</evidence>
<dbReference type="SUPFAM" id="SSF50998">
    <property type="entry name" value="Quinoprotein alcohol dehydrogenase-like"/>
    <property type="match status" value="1"/>
</dbReference>
<evidence type="ECO:0000259" key="9">
    <source>
        <dbReference type="Pfam" id="PF14782"/>
    </source>
</evidence>
<dbReference type="InterPro" id="IPR055380">
    <property type="entry name" value="BBS2_hp_dom"/>
</dbReference>
<dbReference type="Pfam" id="PF14781">
    <property type="entry name" value="BBS2_N"/>
    <property type="match status" value="1"/>
</dbReference>
<dbReference type="Proteomes" id="UP001642464">
    <property type="component" value="Unassembled WGS sequence"/>
</dbReference>
<feature type="region of interest" description="Disordered" evidence="7">
    <location>
        <begin position="44"/>
        <end position="65"/>
    </location>
</feature>
<evidence type="ECO:0000313" key="15">
    <source>
        <dbReference type="Proteomes" id="UP001642464"/>
    </source>
</evidence>
<evidence type="ECO:0000256" key="7">
    <source>
        <dbReference type="SAM" id="MobiDB-lite"/>
    </source>
</evidence>
<dbReference type="Pfam" id="PF23353">
    <property type="entry name" value="BBS2_hp"/>
    <property type="match status" value="1"/>
</dbReference>
<dbReference type="InterPro" id="IPR029429">
    <property type="entry name" value="BBS2_Mid"/>
</dbReference>
<keyword evidence="15" id="KW-1185">Reference proteome</keyword>
<evidence type="ECO:0000313" key="14">
    <source>
        <dbReference type="EMBL" id="CAK9033061.1"/>
    </source>
</evidence>
<evidence type="ECO:0000256" key="6">
    <source>
        <dbReference type="ARBA" id="ARBA00023273"/>
    </source>
</evidence>
<protein>
    <submittedName>
        <fullName evidence="14">Bardet-Biedl syndrome 2 protein</fullName>
    </submittedName>
</protein>
<evidence type="ECO:0000256" key="3">
    <source>
        <dbReference type="ARBA" id="ARBA00022490"/>
    </source>
</evidence>
<evidence type="ECO:0000259" key="10">
    <source>
        <dbReference type="Pfam" id="PF14783"/>
    </source>
</evidence>
<dbReference type="Gene3D" id="2.130.10.10">
    <property type="entry name" value="YVTN repeat-like/Quinoprotein amine dehydrogenase"/>
    <property type="match status" value="1"/>
</dbReference>
<dbReference type="PANTHER" id="PTHR32465">
    <property type="entry name" value="BARDET-BIEDL SYNDROME 2 PROTEIN"/>
    <property type="match status" value="1"/>
</dbReference>
<feature type="domain" description="Ciliary BBSome complex subunit 2 N-terminal" evidence="8">
    <location>
        <begin position="20"/>
        <end position="136"/>
    </location>
</feature>
<keyword evidence="5" id="KW-0206">Cytoskeleton</keyword>
<gene>
    <name evidence="14" type="ORF">SCF082_LOCUS20328</name>
</gene>
<dbReference type="Pfam" id="PF14783">
    <property type="entry name" value="BBS2_Mid"/>
    <property type="match status" value="1"/>
</dbReference>
<dbReference type="InterPro" id="IPR055381">
    <property type="entry name" value="BBS2_CtH_dom"/>
</dbReference>